<evidence type="ECO:0000313" key="2">
    <source>
        <dbReference type="Proteomes" id="UP000004116"/>
    </source>
</evidence>
<dbReference type="AlphaFoldDB" id="G2GZL5"/>
<evidence type="ECO:0000313" key="1">
    <source>
        <dbReference type="EMBL" id="EGY28822.1"/>
    </source>
</evidence>
<proteinExistence type="predicted"/>
<dbReference type="Proteomes" id="UP000004116">
    <property type="component" value="Unassembled WGS sequence"/>
</dbReference>
<dbReference type="EMBL" id="AGCA01000304">
    <property type="protein sequence ID" value="EGY28822.1"/>
    <property type="molecule type" value="Genomic_DNA"/>
</dbReference>
<keyword evidence="2" id="KW-1185">Reference proteome</keyword>
<name>G2GZL5_9ENTR</name>
<dbReference type="RefSeq" id="WP_006706902.1">
    <property type="nucleotide sequence ID" value="NZ_AGCA01000304.1"/>
</dbReference>
<organism evidence="1 2">
    <name type="scientific">Candidatus Regiella insecticola 5.15</name>
    <dbReference type="NCBI Taxonomy" id="1005043"/>
    <lineage>
        <taxon>Bacteria</taxon>
        <taxon>Pseudomonadati</taxon>
        <taxon>Pseudomonadota</taxon>
        <taxon>Gammaproteobacteria</taxon>
        <taxon>Enterobacterales</taxon>
        <taxon>Enterobacteriaceae</taxon>
        <taxon>aphid secondary symbionts</taxon>
        <taxon>Candidatus Regiella</taxon>
    </lineage>
</organism>
<gene>
    <name evidence="1" type="ORF">Rin_00012380</name>
</gene>
<accession>G2GZL5</accession>
<sequence length="57" mass="6262">MRWAYYDIPFAFEAAVLLAAVFTESRSMSTRPAALATEGNFKGEGYTSAGIKDILRV</sequence>
<reference evidence="1 2" key="1">
    <citation type="journal article" date="2012" name="Genome Res.">
        <title>Genomic basis of endosymbiont-conferred protection against an insect parasitoid.</title>
        <authorList>
            <person name="Hansen A.K."/>
            <person name="Vorburger C."/>
            <person name="Moran N.A."/>
        </authorList>
    </citation>
    <scope>NUCLEOTIDE SEQUENCE [LARGE SCALE GENOMIC DNA]</scope>
    <source>
        <strain evidence="2">R5.15</strain>
    </source>
</reference>
<protein>
    <submittedName>
        <fullName evidence="1">Uncharacterized protein</fullName>
    </submittedName>
</protein>
<comment type="caution">
    <text evidence="1">The sequence shown here is derived from an EMBL/GenBank/DDBJ whole genome shotgun (WGS) entry which is preliminary data.</text>
</comment>